<evidence type="ECO:0000313" key="2">
    <source>
        <dbReference type="Proteomes" id="UP000697995"/>
    </source>
</evidence>
<accession>A0ABS1D3P6</accession>
<dbReference type="Proteomes" id="UP000697995">
    <property type="component" value="Unassembled WGS sequence"/>
</dbReference>
<protein>
    <submittedName>
        <fullName evidence="1">Uncharacterized protein</fullName>
    </submittedName>
</protein>
<organism evidence="1 2">
    <name type="scientific">Paracraurococcus ruber</name>
    <dbReference type="NCBI Taxonomy" id="77675"/>
    <lineage>
        <taxon>Bacteria</taxon>
        <taxon>Pseudomonadati</taxon>
        <taxon>Pseudomonadota</taxon>
        <taxon>Alphaproteobacteria</taxon>
        <taxon>Acetobacterales</taxon>
        <taxon>Roseomonadaceae</taxon>
        <taxon>Paracraurococcus</taxon>
    </lineage>
</organism>
<reference evidence="1 2" key="1">
    <citation type="journal article" date="2020" name="Microorganisms">
        <title>Osmotic Adaptation and Compatible Solute Biosynthesis of Phototrophic Bacteria as Revealed from Genome Analyses.</title>
        <authorList>
            <person name="Imhoff J.F."/>
            <person name="Rahn T."/>
            <person name="Kunzel S."/>
            <person name="Keller A."/>
            <person name="Neulinger S.C."/>
        </authorList>
    </citation>
    <scope>NUCLEOTIDE SEQUENCE [LARGE SCALE GENOMIC DNA]</scope>
    <source>
        <strain evidence="1 2">DSM 15382</strain>
    </source>
</reference>
<name>A0ABS1D3P6_9PROT</name>
<sequence>MEGALSRIESLVTVRRGDQMLWGASIEPEIERARRALEAGDLEVSVQTIEKLPAPALDAMKGWLDQARALIAARGALRQLAAG</sequence>
<dbReference type="EMBL" id="NRSG01000253">
    <property type="protein sequence ID" value="MBK1661113.1"/>
    <property type="molecule type" value="Genomic_DNA"/>
</dbReference>
<keyword evidence="2" id="KW-1185">Reference proteome</keyword>
<gene>
    <name evidence="1" type="ORF">CKO45_23130</name>
</gene>
<comment type="caution">
    <text evidence="1">The sequence shown here is derived from an EMBL/GenBank/DDBJ whole genome shotgun (WGS) entry which is preliminary data.</text>
</comment>
<evidence type="ECO:0000313" key="1">
    <source>
        <dbReference type="EMBL" id="MBK1661113.1"/>
    </source>
</evidence>
<proteinExistence type="predicted"/>